<evidence type="ECO:0000256" key="1">
    <source>
        <dbReference type="SAM" id="Phobius"/>
    </source>
</evidence>
<dbReference type="AlphaFoldDB" id="A0A9X1FW05"/>
<dbReference type="RefSeq" id="WP_219501188.1">
    <property type="nucleotide sequence ID" value="NZ_JAHXDN010000002.1"/>
</dbReference>
<organism evidence="2 3">
    <name type="scientific">Roseobacter insulae</name>
    <dbReference type="NCBI Taxonomy" id="2859783"/>
    <lineage>
        <taxon>Bacteria</taxon>
        <taxon>Pseudomonadati</taxon>
        <taxon>Pseudomonadota</taxon>
        <taxon>Alphaproteobacteria</taxon>
        <taxon>Rhodobacterales</taxon>
        <taxon>Roseobacteraceae</taxon>
        <taxon>Roseobacter</taxon>
    </lineage>
</organism>
<sequence>MAAVSGNTSFVVVGFVLPFMEGFLRGSRGLPRRHRMVVLWACVLLGLMACILVWPAFVGVFAVEGSSVVFEELATLRYLSFVVALVAAMIAAQFSGFRVGRWLMISLTYGDKK</sequence>
<proteinExistence type="predicted"/>
<protein>
    <submittedName>
        <fullName evidence="2">Uncharacterized protein</fullName>
    </submittedName>
</protein>
<comment type="caution">
    <text evidence="2">The sequence shown here is derived from an EMBL/GenBank/DDBJ whole genome shotgun (WGS) entry which is preliminary data.</text>
</comment>
<name>A0A9X1FW05_9RHOB</name>
<evidence type="ECO:0000313" key="2">
    <source>
        <dbReference type="EMBL" id="MBW4707903.1"/>
    </source>
</evidence>
<feature type="transmembrane region" description="Helical" evidence="1">
    <location>
        <begin position="36"/>
        <end position="58"/>
    </location>
</feature>
<gene>
    <name evidence="2" type="ORF">KX928_08905</name>
</gene>
<evidence type="ECO:0000313" key="3">
    <source>
        <dbReference type="Proteomes" id="UP001138661"/>
    </source>
</evidence>
<keyword evidence="1" id="KW-0812">Transmembrane</keyword>
<feature type="transmembrane region" description="Helical" evidence="1">
    <location>
        <begin position="6"/>
        <end position="24"/>
    </location>
</feature>
<keyword evidence="1" id="KW-0472">Membrane</keyword>
<dbReference type="Proteomes" id="UP001138661">
    <property type="component" value="Unassembled WGS sequence"/>
</dbReference>
<reference evidence="2" key="1">
    <citation type="submission" date="2021-07" db="EMBL/GenBank/DDBJ databases">
        <title>Roseobacter insulae sp. nov., isolated from a tidal flat.</title>
        <authorList>
            <person name="Park S."/>
            <person name="Yoon J.-H."/>
        </authorList>
    </citation>
    <scope>NUCLEOTIDE SEQUENCE</scope>
    <source>
        <strain evidence="2">YSTF-M11</strain>
    </source>
</reference>
<accession>A0A9X1FW05</accession>
<keyword evidence="3" id="KW-1185">Reference proteome</keyword>
<dbReference type="EMBL" id="JAHXDN010000002">
    <property type="protein sequence ID" value="MBW4707903.1"/>
    <property type="molecule type" value="Genomic_DNA"/>
</dbReference>
<feature type="transmembrane region" description="Helical" evidence="1">
    <location>
        <begin position="78"/>
        <end position="97"/>
    </location>
</feature>
<keyword evidence="1" id="KW-1133">Transmembrane helix</keyword>